<protein>
    <recommendedName>
        <fullName evidence="4">DUF805 domain-containing protein</fullName>
    </recommendedName>
</protein>
<dbReference type="GO" id="GO:0016020">
    <property type="term" value="C:membrane"/>
    <property type="evidence" value="ECO:0007669"/>
    <property type="project" value="InterPro"/>
</dbReference>
<accession>A0A3A1Y2G3</accession>
<dbReference type="Proteomes" id="UP000265964">
    <property type="component" value="Unassembled WGS sequence"/>
</dbReference>
<dbReference type="RefSeq" id="WP_119535322.1">
    <property type="nucleotide sequence ID" value="NZ_NRJF01000284.1"/>
</dbReference>
<gene>
    <name evidence="2" type="ORF">CKF59_07675</name>
</gene>
<keyword evidence="1" id="KW-1133">Transmembrane helix</keyword>
<keyword evidence="3" id="KW-1185">Reference proteome</keyword>
<name>A0A3A1Y2G3_9GAMM</name>
<dbReference type="Pfam" id="PF05656">
    <property type="entry name" value="DUF805"/>
    <property type="match status" value="1"/>
</dbReference>
<dbReference type="OrthoDB" id="9812349at2"/>
<dbReference type="InterPro" id="IPR008523">
    <property type="entry name" value="DUF805"/>
</dbReference>
<dbReference type="EMBL" id="NRJF01000284">
    <property type="protein sequence ID" value="RIY31398.1"/>
    <property type="molecule type" value="Genomic_DNA"/>
</dbReference>
<feature type="transmembrane region" description="Helical" evidence="1">
    <location>
        <begin position="67"/>
        <end position="94"/>
    </location>
</feature>
<dbReference type="AlphaFoldDB" id="A0A3A1Y2G3"/>
<evidence type="ECO:0000313" key="3">
    <source>
        <dbReference type="Proteomes" id="UP000265964"/>
    </source>
</evidence>
<keyword evidence="1" id="KW-0812">Transmembrane</keyword>
<evidence type="ECO:0000313" key="2">
    <source>
        <dbReference type="EMBL" id="RIY31398.1"/>
    </source>
</evidence>
<keyword evidence="1" id="KW-0472">Membrane</keyword>
<feature type="transmembrane region" description="Helical" evidence="1">
    <location>
        <begin position="31"/>
        <end position="55"/>
    </location>
</feature>
<sequence length="163" mass="18538">MTLKTLPFFANAKLHLKLMFEINYRENRLSYFYSILAFNVIIPLVLSLISLLLTAGTYYFSQDHEQGVGLVLIFGAWIILMIVNFIISVIVLILSITSGVRRLHDLGKSGMTILWVYLIGIVLSILVVGVFIIMGFHLYLLFARTKEGAHPFSELDNPFLVER</sequence>
<evidence type="ECO:0008006" key="4">
    <source>
        <dbReference type="Google" id="ProtNLM"/>
    </source>
</evidence>
<feature type="transmembrane region" description="Helical" evidence="1">
    <location>
        <begin position="114"/>
        <end position="142"/>
    </location>
</feature>
<reference evidence="2 3" key="1">
    <citation type="submission" date="2017-08" db="EMBL/GenBank/DDBJ databases">
        <title>Reclassification of Bisgaard taxon 37 and 44.</title>
        <authorList>
            <person name="Christensen H."/>
        </authorList>
    </citation>
    <scope>NUCLEOTIDE SEQUENCE [LARGE SCALE GENOMIC DNA]</scope>
    <source>
        <strain evidence="2 3">EEAB3T1</strain>
    </source>
</reference>
<organism evidence="2 3">
    <name type="scientific">Psittacicella gerlachiana</name>
    <dbReference type="NCBI Taxonomy" id="2028574"/>
    <lineage>
        <taxon>Bacteria</taxon>
        <taxon>Pseudomonadati</taxon>
        <taxon>Pseudomonadota</taxon>
        <taxon>Gammaproteobacteria</taxon>
        <taxon>Pasteurellales</taxon>
        <taxon>Psittacicellaceae</taxon>
        <taxon>Psittacicella</taxon>
    </lineage>
</organism>
<comment type="caution">
    <text evidence="2">The sequence shown here is derived from an EMBL/GenBank/DDBJ whole genome shotgun (WGS) entry which is preliminary data.</text>
</comment>
<proteinExistence type="predicted"/>
<evidence type="ECO:0000256" key="1">
    <source>
        <dbReference type="SAM" id="Phobius"/>
    </source>
</evidence>